<dbReference type="Pfam" id="PF21863">
    <property type="entry name" value="HTH_67"/>
    <property type="match status" value="1"/>
</dbReference>
<evidence type="ECO:0000313" key="2">
    <source>
        <dbReference type="Proteomes" id="UP001500635"/>
    </source>
</evidence>
<keyword evidence="2" id="KW-1185">Reference proteome</keyword>
<proteinExistence type="predicted"/>
<comment type="caution">
    <text evidence="1">The sequence shown here is derived from an EMBL/GenBank/DDBJ whole genome shotgun (WGS) entry which is preliminary data.</text>
</comment>
<dbReference type="EMBL" id="BAABFR010000035">
    <property type="protein sequence ID" value="GAA4393914.1"/>
    <property type="molecule type" value="Genomic_DNA"/>
</dbReference>
<sequence length="290" mass="30986">MTLTPAQTARTAYETLEPYHVVAYFNPAIHVAAAELGLDGHAFYVGARGAPLGECAAAVVAATFYNFSPALIAVAWRNAVAVGLAEIDDARYTMLDEQYRAILGAIGPPVEEVARGLGRLVDELPLTGRPLAAAWAGTPVPDSPSLALWRHISVLREWRGDNHIAELIRHGLDGIDAGTFHEAGLPDDAGIRRRTLGRRFYQGTRGWSDGEWDASVDRLAARGLVERVDGDAGHRLTADGLQLYREIEAGTDVVTGAAFAGPDAAALIERARPVVKAVIDAGILPGTKRR</sequence>
<evidence type="ECO:0008006" key="3">
    <source>
        <dbReference type="Google" id="ProtNLM"/>
    </source>
</evidence>
<accession>A0ABP8JP67</accession>
<organism evidence="1 2">
    <name type="scientific">Tsukamurella soli</name>
    <dbReference type="NCBI Taxonomy" id="644556"/>
    <lineage>
        <taxon>Bacteria</taxon>
        <taxon>Bacillati</taxon>
        <taxon>Actinomycetota</taxon>
        <taxon>Actinomycetes</taxon>
        <taxon>Mycobacteriales</taxon>
        <taxon>Tsukamurellaceae</taxon>
        <taxon>Tsukamurella</taxon>
    </lineage>
</organism>
<evidence type="ECO:0000313" key="1">
    <source>
        <dbReference type="EMBL" id="GAA4393914.1"/>
    </source>
</evidence>
<protein>
    <recommendedName>
        <fullName evidence="3">SalK</fullName>
    </recommendedName>
</protein>
<name>A0ABP8JP67_9ACTN</name>
<dbReference type="Proteomes" id="UP001500635">
    <property type="component" value="Unassembled WGS sequence"/>
</dbReference>
<dbReference type="InterPro" id="IPR054058">
    <property type="entry name" value="HTH_67"/>
</dbReference>
<dbReference type="NCBIfam" id="NF047719">
    <property type="entry name" value="SCO6745_fam_HTH"/>
    <property type="match status" value="1"/>
</dbReference>
<dbReference type="RefSeq" id="WP_425584376.1">
    <property type="nucleotide sequence ID" value="NZ_BAABFR010000035.1"/>
</dbReference>
<reference evidence="2" key="1">
    <citation type="journal article" date="2019" name="Int. J. Syst. Evol. Microbiol.">
        <title>The Global Catalogue of Microorganisms (GCM) 10K type strain sequencing project: providing services to taxonomists for standard genome sequencing and annotation.</title>
        <authorList>
            <consortium name="The Broad Institute Genomics Platform"/>
            <consortium name="The Broad Institute Genome Sequencing Center for Infectious Disease"/>
            <person name="Wu L."/>
            <person name="Ma J."/>
        </authorList>
    </citation>
    <scope>NUCLEOTIDE SEQUENCE [LARGE SCALE GENOMIC DNA]</scope>
    <source>
        <strain evidence="2">JCM 17688</strain>
    </source>
</reference>
<gene>
    <name evidence="1" type="ORF">GCM10023147_25080</name>
</gene>